<feature type="transmembrane region" description="Helical" evidence="7">
    <location>
        <begin position="331"/>
        <end position="352"/>
    </location>
</feature>
<proteinExistence type="predicted"/>
<feature type="transmembrane region" description="Helical" evidence="7">
    <location>
        <begin position="384"/>
        <end position="400"/>
    </location>
</feature>
<evidence type="ECO:0000256" key="1">
    <source>
        <dbReference type="ARBA" id="ARBA00004141"/>
    </source>
</evidence>
<evidence type="ECO:0000256" key="6">
    <source>
        <dbReference type="ARBA" id="ARBA00023136"/>
    </source>
</evidence>
<evidence type="ECO:0008006" key="9">
    <source>
        <dbReference type="Google" id="ProtNLM"/>
    </source>
</evidence>
<feature type="transmembrane region" description="Helical" evidence="7">
    <location>
        <begin position="544"/>
        <end position="564"/>
    </location>
</feature>
<dbReference type="CDD" id="cd06423">
    <property type="entry name" value="CESA_like"/>
    <property type="match status" value="1"/>
</dbReference>
<keyword evidence="5 7" id="KW-1133">Transmembrane helix</keyword>
<feature type="transmembrane region" description="Helical" evidence="7">
    <location>
        <begin position="412"/>
        <end position="434"/>
    </location>
</feature>
<dbReference type="InterPro" id="IPR029044">
    <property type="entry name" value="Nucleotide-diphossugar_trans"/>
</dbReference>
<keyword evidence="3" id="KW-0808">Transferase</keyword>
<evidence type="ECO:0000256" key="5">
    <source>
        <dbReference type="ARBA" id="ARBA00022989"/>
    </source>
</evidence>
<evidence type="ECO:0000256" key="2">
    <source>
        <dbReference type="ARBA" id="ARBA00022676"/>
    </source>
</evidence>
<dbReference type="Pfam" id="PF13641">
    <property type="entry name" value="Glyco_tranf_2_3"/>
    <property type="match status" value="1"/>
</dbReference>
<organism evidence="8">
    <name type="scientific">Alexandrium catenella</name>
    <name type="common">Red tide dinoflagellate</name>
    <name type="synonym">Gonyaulax catenella</name>
    <dbReference type="NCBI Taxonomy" id="2925"/>
    <lineage>
        <taxon>Eukaryota</taxon>
        <taxon>Sar</taxon>
        <taxon>Alveolata</taxon>
        <taxon>Dinophyceae</taxon>
        <taxon>Gonyaulacales</taxon>
        <taxon>Pyrocystaceae</taxon>
        <taxon>Alexandrium</taxon>
    </lineage>
</organism>
<evidence type="ECO:0000313" key="8">
    <source>
        <dbReference type="EMBL" id="CAD9136559.1"/>
    </source>
</evidence>
<keyword evidence="2" id="KW-0328">Glycosyltransferase</keyword>
<dbReference type="EMBL" id="HBGE01041114">
    <property type="protein sequence ID" value="CAD9136559.1"/>
    <property type="molecule type" value="Transcribed_RNA"/>
</dbReference>
<sequence length="593" mass="65547">MGLFDYIDGTGAPHAPPLTPLWAAYFSVLLIGFGLQSVSCGALVAAAVQAWQRWWRRRRCAAEQTVAPIVEEPVAAIVPCYLPNEASIVRETVEHLLHRMMSVERLDVHLVYNTPHELPVEAELRELAEGVMPKGRRLFVERVFGSTSKAENLNHAIQQISSKYVAIYDADHRPDPDSLALAVSHLEATGVDCVQGSTYIRAGCCLAQGLTQAEFFVTYFVMLPLTEALTGTGFFGGSNGIWKASSLAEMRFDEQALTEDIDCFLRASLDHGLTFSFLPESCSGELLPSSLTALWRQRLRWTMGWDQATMRHASRFWNAHLPLRSRIGLHWIFVCRWLTLSVAVFVCIFNTMSSLRHVKAHIFEEHAPELHEPHCIVCVQHCSAGLYAALVAYALLRAVLHKPGWKLPCSVLLYFMALPFYVLFATLLCSVSLLRLASGNTVKWVVTSRYEAAPGTQESLPETLPESPSTEPLLQRLRPGFPRVLLTFAFITVGVSVGAIISYPMAQRTERRPMQVFGWEVPFGIGATNTIYTDGRVVVEGMTVGLVASLALLLAVGLAATCCARRLRGKRCAGAWAVRGRAAAAQQCTVFVR</sequence>
<accession>A0A7S1MNB1</accession>
<keyword evidence="4 7" id="KW-0812">Transmembrane</keyword>
<dbReference type="GO" id="GO:0016020">
    <property type="term" value="C:membrane"/>
    <property type="evidence" value="ECO:0007669"/>
    <property type="project" value="UniProtKB-SubCell"/>
</dbReference>
<protein>
    <recommendedName>
        <fullName evidence="9">Glycosyltransferase 2-like domain-containing protein</fullName>
    </recommendedName>
</protein>
<keyword evidence="6 7" id="KW-0472">Membrane</keyword>
<evidence type="ECO:0000256" key="4">
    <source>
        <dbReference type="ARBA" id="ARBA00022692"/>
    </source>
</evidence>
<reference evidence="8" key="1">
    <citation type="submission" date="2021-01" db="EMBL/GenBank/DDBJ databases">
        <authorList>
            <person name="Corre E."/>
            <person name="Pelletier E."/>
            <person name="Niang G."/>
            <person name="Scheremetjew M."/>
            <person name="Finn R."/>
            <person name="Kale V."/>
            <person name="Holt S."/>
            <person name="Cochrane G."/>
            <person name="Meng A."/>
            <person name="Brown T."/>
            <person name="Cohen L."/>
        </authorList>
    </citation>
    <scope>NUCLEOTIDE SEQUENCE</scope>
    <source>
        <strain evidence="8">OF101</strain>
    </source>
</reference>
<evidence type="ECO:0000256" key="7">
    <source>
        <dbReference type="SAM" id="Phobius"/>
    </source>
</evidence>
<dbReference type="PANTHER" id="PTHR43867:SF2">
    <property type="entry name" value="CELLULOSE SYNTHASE CATALYTIC SUBUNIT A [UDP-FORMING]"/>
    <property type="match status" value="1"/>
</dbReference>
<dbReference type="SUPFAM" id="SSF53448">
    <property type="entry name" value="Nucleotide-diphospho-sugar transferases"/>
    <property type="match status" value="1"/>
</dbReference>
<evidence type="ECO:0000256" key="3">
    <source>
        <dbReference type="ARBA" id="ARBA00022679"/>
    </source>
</evidence>
<feature type="transmembrane region" description="Helical" evidence="7">
    <location>
        <begin position="484"/>
        <end position="504"/>
    </location>
</feature>
<gene>
    <name evidence="8" type="ORF">ACAT0790_LOCUS24801</name>
</gene>
<comment type="subcellular location">
    <subcellularLocation>
        <location evidence="1">Membrane</location>
        <topology evidence="1">Multi-pass membrane protein</topology>
    </subcellularLocation>
</comment>
<dbReference type="PANTHER" id="PTHR43867">
    <property type="entry name" value="CELLULOSE SYNTHASE CATALYTIC SUBUNIT A [UDP-FORMING]"/>
    <property type="match status" value="1"/>
</dbReference>
<dbReference type="InterPro" id="IPR050321">
    <property type="entry name" value="Glycosyltr_2/OpgH_subfam"/>
</dbReference>
<dbReference type="Gene3D" id="3.90.550.10">
    <property type="entry name" value="Spore Coat Polysaccharide Biosynthesis Protein SpsA, Chain A"/>
    <property type="match status" value="1"/>
</dbReference>
<name>A0A7S1MNB1_ALECA</name>
<dbReference type="AlphaFoldDB" id="A0A7S1MNB1"/>
<dbReference type="GO" id="GO:0016757">
    <property type="term" value="F:glycosyltransferase activity"/>
    <property type="evidence" value="ECO:0007669"/>
    <property type="project" value="UniProtKB-KW"/>
</dbReference>
<feature type="transmembrane region" description="Helical" evidence="7">
    <location>
        <begin position="22"/>
        <end position="48"/>
    </location>
</feature>